<reference evidence="8" key="1">
    <citation type="journal article" date="2019" name="Int. J. Syst. Evol. Microbiol.">
        <title>The Global Catalogue of Microorganisms (GCM) 10K type strain sequencing project: providing services to taxonomists for standard genome sequencing and annotation.</title>
        <authorList>
            <consortium name="The Broad Institute Genomics Platform"/>
            <consortium name="The Broad Institute Genome Sequencing Center for Infectious Disease"/>
            <person name="Wu L."/>
            <person name="Ma J."/>
        </authorList>
    </citation>
    <scope>NUCLEOTIDE SEQUENCE [LARGE SCALE GENOMIC DNA]</scope>
    <source>
        <strain evidence="8">JCM 17137</strain>
    </source>
</reference>
<dbReference type="InterPro" id="IPR004839">
    <property type="entry name" value="Aminotransferase_I/II_large"/>
</dbReference>
<dbReference type="GO" id="GO:0008483">
    <property type="term" value="F:transaminase activity"/>
    <property type="evidence" value="ECO:0007669"/>
    <property type="project" value="UniProtKB-KW"/>
</dbReference>
<dbReference type="PANTHER" id="PTHR46577:SF1">
    <property type="entry name" value="HTH-TYPE TRANSCRIPTIONAL REGULATORY PROTEIN GABR"/>
    <property type="match status" value="1"/>
</dbReference>
<keyword evidence="7" id="KW-0032">Aminotransferase</keyword>
<evidence type="ECO:0000256" key="5">
    <source>
        <dbReference type="ARBA" id="ARBA00023163"/>
    </source>
</evidence>
<dbReference type="CDD" id="cd00609">
    <property type="entry name" value="AAT_like"/>
    <property type="match status" value="1"/>
</dbReference>
<dbReference type="InterPro" id="IPR036390">
    <property type="entry name" value="WH_DNA-bd_sf"/>
</dbReference>
<dbReference type="InterPro" id="IPR036388">
    <property type="entry name" value="WH-like_DNA-bd_sf"/>
</dbReference>
<dbReference type="Proteomes" id="UP001500908">
    <property type="component" value="Unassembled WGS sequence"/>
</dbReference>
<name>A0ABP7FX39_9ACTN</name>
<dbReference type="InterPro" id="IPR000524">
    <property type="entry name" value="Tscrpt_reg_HTH_GntR"/>
</dbReference>
<comment type="caution">
    <text evidence="7">The sequence shown here is derived from an EMBL/GenBank/DDBJ whole genome shotgun (WGS) entry which is preliminary data.</text>
</comment>
<dbReference type="SMART" id="SM00345">
    <property type="entry name" value="HTH_GNTR"/>
    <property type="match status" value="1"/>
</dbReference>
<dbReference type="InterPro" id="IPR015421">
    <property type="entry name" value="PyrdxlP-dep_Trfase_major"/>
</dbReference>
<keyword evidence="5" id="KW-0804">Transcription</keyword>
<keyword evidence="2" id="KW-0663">Pyridoxal phosphate</keyword>
<organism evidence="7 8">
    <name type="scientific">Salinactinospora qingdaonensis</name>
    <dbReference type="NCBI Taxonomy" id="702744"/>
    <lineage>
        <taxon>Bacteria</taxon>
        <taxon>Bacillati</taxon>
        <taxon>Actinomycetota</taxon>
        <taxon>Actinomycetes</taxon>
        <taxon>Streptosporangiales</taxon>
        <taxon>Nocardiopsidaceae</taxon>
        <taxon>Salinactinospora</taxon>
    </lineage>
</organism>
<dbReference type="InterPro" id="IPR015422">
    <property type="entry name" value="PyrdxlP-dep_Trfase_small"/>
</dbReference>
<dbReference type="InterPro" id="IPR015424">
    <property type="entry name" value="PyrdxlP-dep_Trfase"/>
</dbReference>
<dbReference type="SUPFAM" id="SSF46785">
    <property type="entry name" value="Winged helix' DNA-binding domain"/>
    <property type="match status" value="1"/>
</dbReference>
<feature type="domain" description="HTH gntR-type" evidence="6">
    <location>
        <begin position="1"/>
        <end position="55"/>
    </location>
</feature>
<dbReference type="Gene3D" id="3.40.640.10">
    <property type="entry name" value="Type I PLP-dependent aspartate aminotransferase-like (Major domain)"/>
    <property type="match status" value="1"/>
</dbReference>
<dbReference type="Gene3D" id="1.10.10.10">
    <property type="entry name" value="Winged helix-like DNA-binding domain superfamily/Winged helix DNA-binding domain"/>
    <property type="match status" value="1"/>
</dbReference>
<dbReference type="SUPFAM" id="SSF53383">
    <property type="entry name" value="PLP-dependent transferases"/>
    <property type="match status" value="1"/>
</dbReference>
<keyword evidence="7" id="KW-0808">Transferase</keyword>
<dbReference type="CDD" id="cd07377">
    <property type="entry name" value="WHTH_GntR"/>
    <property type="match status" value="1"/>
</dbReference>
<keyword evidence="4" id="KW-0238">DNA-binding</keyword>
<dbReference type="Pfam" id="PF00392">
    <property type="entry name" value="GntR"/>
    <property type="match status" value="1"/>
</dbReference>
<dbReference type="Pfam" id="PF00155">
    <property type="entry name" value="Aminotran_1_2"/>
    <property type="match status" value="1"/>
</dbReference>
<dbReference type="PRINTS" id="PR00035">
    <property type="entry name" value="HTHGNTR"/>
</dbReference>
<evidence type="ECO:0000313" key="7">
    <source>
        <dbReference type="EMBL" id="GAA3746499.1"/>
    </source>
</evidence>
<comment type="similarity">
    <text evidence="1">In the C-terminal section; belongs to the class-I pyridoxal-phosphate-dependent aminotransferase family.</text>
</comment>
<dbReference type="PANTHER" id="PTHR46577">
    <property type="entry name" value="HTH-TYPE TRANSCRIPTIONAL REGULATORY PROTEIN GABR"/>
    <property type="match status" value="1"/>
</dbReference>
<evidence type="ECO:0000256" key="1">
    <source>
        <dbReference type="ARBA" id="ARBA00005384"/>
    </source>
</evidence>
<accession>A0ABP7FX39</accession>
<evidence type="ECO:0000256" key="3">
    <source>
        <dbReference type="ARBA" id="ARBA00023015"/>
    </source>
</evidence>
<evidence type="ECO:0000256" key="4">
    <source>
        <dbReference type="ARBA" id="ARBA00023125"/>
    </source>
</evidence>
<protein>
    <submittedName>
        <fullName evidence="7">PLP-dependent aminotransferase family protein</fullName>
    </submittedName>
</protein>
<evidence type="ECO:0000313" key="8">
    <source>
        <dbReference type="Proteomes" id="UP001500908"/>
    </source>
</evidence>
<keyword evidence="3" id="KW-0805">Transcription regulation</keyword>
<gene>
    <name evidence="7" type="ORF">GCM10022402_27510</name>
</gene>
<evidence type="ECO:0000259" key="6">
    <source>
        <dbReference type="PROSITE" id="PS50949"/>
    </source>
</evidence>
<evidence type="ECO:0000256" key="2">
    <source>
        <dbReference type="ARBA" id="ARBA00022898"/>
    </source>
</evidence>
<dbReference type="PROSITE" id="PS50949">
    <property type="entry name" value="HTH_GNTR"/>
    <property type="match status" value="1"/>
</dbReference>
<dbReference type="EMBL" id="BAABDD010000011">
    <property type="protein sequence ID" value="GAA3746499.1"/>
    <property type="molecule type" value="Genomic_DNA"/>
</dbReference>
<keyword evidence="8" id="KW-1185">Reference proteome</keyword>
<sequence>MLSGQLPIGAQLPSERASAEALGISRTTASAAYRELRASGLITTSQGRRAVLQIPRGGMADFMPLPQEDETIDLATGAPMPHSELLESLYRKAAGMLPAFFSRTSLPAYGLSELRRLVAQRFTDRGLPTQEEQILVTAGAQDALRRVLEVESRRGDSVLVEQPTYPQATNLVTRTGRVPVSMPIDPRREGVGWNSEDITARYELVRPTCHYTIPDGHNPTGLVMSDEARQSLASAAEAQETVLLIDETTTELTSYPDRPRPRPLASYLRNHRLGITIGSLSKIYWPGLRVGWVRACPEVIASLTMSQSSDETSCSIMDQLTAIQVFTNMEKVREIRSAQLRRSRAAAVQALADFLPDAVCTPGDGFTLWVRLGESLAPALCAAAKGMGVRVRPGSYFGFDQSFSDCLRIPLVQPPEVLSEGISRLGEVYARLS</sequence>
<dbReference type="InterPro" id="IPR051446">
    <property type="entry name" value="HTH_trans_reg/aminotransferase"/>
</dbReference>
<dbReference type="Gene3D" id="3.90.1150.10">
    <property type="entry name" value="Aspartate Aminotransferase, domain 1"/>
    <property type="match status" value="1"/>
</dbReference>
<proteinExistence type="inferred from homology"/>